<comment type="similarity">
    <text evidence="1">Belongs to the intradiol ring-cleavage dioxygenase family.</text>
</comment>
<dbReference type="Pfam" id="PF00775">
    <property type="entry name" value="Dioxygenase_C"/>
    <property type="match status" value="1"/>
</dbReference>
<dbReference type="PROSITE" id="PS00083">
    <property type="entry name" value="INTRADIOL_DIOXYGENAS"/>
    <property type="match status" value="1"/>
</dbReference>
<keyword evidence="2" id="KW-0223">Dioxygenase</keyword>
<keyword evidence="3 6" id="KW-0560">Oxidoreductase</keyword>
<proteinExistence type="inferred from homology"/>
<dbReference type="PANTHER" id="PTHR33711:SF10">
    <property type="entry name" value="INTRADIOL RING-CLEAVAGE DIOXYGENASES DOMAIN-CONTAINING PROTEIN"/>
    <property type="match status" value="1"/>
</dbReference>
<dbReference type="SUPFAM" id="SSF49482">
    <property type="entry name" value="Aromatic compound dioxygenase"/>
    <property type="match status" value="1"/>
</dbReference>
<dbReference type="RefSeq" id="WP_378063979.1">
    <property type="nucleotide sequence ID" value="NZ_JBHSXS010000040.1"/>
</dbReference>
<sequence>MPGWGQRQDSAWSAPAAPPTPGPGTAAPVPDGARRARPARREPGMTHPPYLYPGYASTVLRAPAREPVMPKLGPDSVELASPVFGHAELGPLDADLTRRHAGEPLGERIIVTGRLLDGSGRPVRGALVEVWQANAAGRYAHGGDQHPAPLDPNFTGAGRCLTDDEGRYRFVTIKPGAYPWRNHHNAWRPAHIHFSVFGTAFTQRLVTQMYFPGDPLFAHDPIMRSIPEQKDRDLLVSRFDLDTTEPEWALGYQWDIVLGDTPMEA</sequence>
<organism evidence="6 7">
    <name type="scientific">Actinomadura yumaensis</name>
    <dbReference type="NCBI Taxonomy" id="111807"/>
    <lineage>
        <taxon>Bacteria</taxon>
        <taxon>Bacillati</taxon>
        <taxon>Actinomycetota</taxon>
        <taxon>Actinomycetes</taxon>
        <taxon>Streptosporangiales</taxon>
        <taxon>Thermomonosporaceae</taxon>
        <taxon>Actinomadura</taxon>
    </lineage>
</organism>
<dbReference type="PANTHER" id="PTHR33711">
    <property type="entry name" value="DIOXYGENASE, PUTATIVE (AFU_ORTHOLOGUE AFUA_2G02910)-RELATED"/>
    <property type="match status" value="1"/>
</dbReference>
<dbReference type="InterPro" id="IPR012785">
    <property type="entry name" value="Protocat_dOase_b"/>
</dbReference>
<reference evidence="7" key="1">
    <citation type="journal article" date="2019" name="Int. J. Syst. Evol. Microbiol.">
        <title>The Global Catalogue of Microorganisms (GCM) 10K type strain sequencing project: providing services to taxonomists for standard genome sequencing and annotation.</title>
        <authorList>
            <consortium name="The Broad Institute Genomics Platform"/>
            <consortium name="The Broad Institute Genome Sequencing Center for Infectious Disease"/>
            <person name="Wu L."/>
            <person name="Ma J."/>
        </authorList>
    </citation>
    <scope>NUCLEOTIDE SEQUENCE [LARGE SCALE GENOMIC DNA]</scope>
    <source>
        <strain evidence="7">JCM 3369</strain>
    </source>
</reference>
<feature type="region of interest" description="Disordered" evidence="4">
    <location>
        <begin position="1"/>
        <end position="50"/>
    </location>
</feature>
<feature type="domain" description="Intradiol ring-cleavage dioxygenases" evidence="5">
    <location>
        <begin position="111"/>
        <end position="139"/>
    </location>
</feature>
<name>A0ABW2CXD1_9ACTN</name>
<evidence type="ECO:0000313" key="6">
    <source>
        <dbReference type="EMBL" id="MFC6885641.1"/>
    </source>
</evidence>
<protein>
    <submittedName>
        <fullName evidence="6">Protocatechuate 3,4-dioxygenase subunit beta</fullName>
        <ecNumber evidence="6">1.13.11.3</ecNumber>
    </submittedName>
</protein>
<evidence type="ECO:0000256" key="3">
    <source>
        <dbReference type="ARBA" id="ARBA00023002"/>
    </source>
</evidence>
<dbReference type="Pfam" id="PF12391">
    <property type="entry name" value="PCDO_beta_N"/>
    <property type="match status" value="1"/>
</dbReference>
<comment type="caution">
    <text evidence="6">The sequence shown here is derived from an EMBL/GenBank/DDBJ whole genome shotgun (WGS) entry which is preliminary data.</text>
</comment>
<dbReference type="Gene3D" id="2.60.130.10">
    <property type="entry name" value="Aromatic compound dioxygenase"/>
    <property type="match status" value="1"/>
</dbReference>
<evidence type="ECO:0000259" key="5">
    <source>
        <dbReference type="PROSITE" id="PS00083"/>
    </source>
</evidence>
<dbReference type="NCBIfam" id="TIGR02422">
    <property type="entry name" value="protocat_beta"/>
    <property type="match status" value="1"/>
</dbReference>
<evidence type="ECO:0000256" key="2">
    <source>
        <dbReference type="ARBA" id="ARBA00022964"/>
    </source>
</evidence>
<dbReference type="EMBL" id="JBHSXS010000040">
    <property type="protein sequence ID" value="MFC6885641.1"/>
    <property type="molecule type" value="Genomic_DNA"/>
</dbReference>
<evidence type="ECO:0000256" key="4">
    <source>
        <dbReference type="SAM" id="MobiDB-lite"/>
    </source>
</evidence>
<evidence type="ECO:0000256" key="1">
    <source>
        <dbReference type="ARBA" id="ARBA00007825"/>
    </source>
</evidence>
<keyword evidence="7" id="KW-1185">Reference proteome</keyword>
<accession>A0ABW2CXD1</accession>
<dbReference type="InterPro" id="IPR050770">
    <property type="entry name" value="Intradiol_RC_Dioxygenase"/>
</dbReference>
<dbReference type="EC" id="1.13.11.3" evidence="6"/>
<dbReference type="InterPro" id="IPR015889">
    <property type="entry name" value="Intradiol_dOase_core"/>
</dbReference>
<dbReference type="Proteomes" id="UP001596380">
    <property type="component" value="Unassembled WGS sequence"/>
</dbReference>
<gene>
    <name evidence="6" type="primary">pcaH</name>
    <name evidence="6" type="ORF">ACFQKB_38190</name>
</gene>
<dbReference type="GO" id="GO:0018578">
    <property type="term" value="F:protocatechuate 3,4-dioxygenase activity"/>
    <property type="evidence" value="ECO:0007669"/>
    <property type="project" value="UniProtKB-EC"/>
</dbReference>
<dbReference type="InterPro" id="IPR024756">
    <property type="entry name" value="PCDO_beta_N"/>
</dbReference>
<evidence type="ECO:0000313" key="7">
    <source>
        <dbReference type="Proteomes" id="UP001596380"/>
    </source>
</evidence>
<dbReference type="InterPro" id="IPR000627">
    <property type="entry name" value="Intradiol_dOase_C"/>
</dbReference>